<dbReference type="InterPro" id="IPR025724">
    <property type="entry name" value="GAG-pre-integrase_dom"/>
</dbReference>
<dbReference type="GO" id="GO:0006508">
    <property type="term" value="P:proteolysis"/>
    <property type="evidence" value="ECO:0007669"/>
    <property type="project" value="UniProtKB-KW"/>
</dbReference>
<dbReference type="InterPro" id="IPR054722">
    <property type="entry name" value="PolX-like_BBD"/>
</dbReference>
<evidence type="ECO:0000256" key="5">
    <source>
        <dbReference type="PROSITE-ProRule" id="PRU00047"/>
    </source>
</evidence>
<dbReference type="InterPro" id="IPR013103">
    <property type="entry name" value="RVT_2"/>
</dbReference>
<feature type="domain" description="Integrase catalytic" evidence="8">
    <location>
        <begin position="712"/>
        <end position="886"/>
    </location>
</feature>
<evidence type="ECO:0000259" key="7">
    <source>
        <dbReference type="PROSITE" id="PS50158"/>
    </source>
</evidence>
<keyword evidence="5" id="KW-0863">Zinc-finger</keyword>
<dbReference type="PROSITE" id="PS50994">
    <property type="entry name" value="INTEGRASE"/>
    <property type="match status" value="1"/>
</dbReference>
<dbReference type="GO" id="GO:0004190">
    <property type="term" value="F:aspartic-type endopeptidase activity"/>
    <property type="evidence" value="ECO:0007669"/>
    <property type="project" value="UniProtKB-KW"/>
</dbReference>
<dbReference type="PROSITE" id="PS50158">
    <property type="entry name" value="ZF_CCHC"/>
    <property type="match status" value="1"/>
</dbReference>
<dbReference type="PANTHER" id="PTHR42648:SF28">
    <property type="entry name" value="TRANSPOSON-ENCODED PROTEIN WITH RIBONUCLEASE H-LIKE AND RETROVIRUS ZINC FINGER-LIKE DOMAINS"/>
    <property type="match status" value="1"/>
</dbReference>
<dbReference type="Pfam" id="PF22936">
    <property type="entry name" value="Pol_BBD"/>
    <property type="match status" value="1"/>
</dbReference>
<feature type="region of interest" description="Disordered" evidence="6">
    <location>
        <begin position="17"/>
        <end position="42"/>
    </location>
</feature>
<evidence type="ECO:0000256" key="3">
    <source>
        <dbReference type="ARBA" id="ARBA00022750"/>
    </source>
</evidence>
<dbReference type="InterPro" id="IPR001878">
    <property type="entry name" value="Znf_CCHC"/>
</dbReference>
<dbReference type="Pfam" id="PF14223">
    <property type="entry name" value="Retrotran_gag_2"/>
    <property type="match status" value="1"/>
</dbReference>
<dbReference type="Pfam" id="PF25597">
    <property type="entry name" value="SH3_retrovirus"/>
    <property type="match status" value="1"/>
</dbReference>
<dbReference type="InterPro" id="IPR043502">
    <property type="entry name" value="DNA/RNA_pol_sf"/>
</dbReference>
<keyword evidence="1" id="KW-0645">Protease</keyword>
<dbReference type="InterPro" id="IPR057670">
    <property type="entry name" value="SH3_retrovirus"/>
</dbReference>
<dbReference type="CDD" id="cd09272">
    <property type="entry name" value="RNase_HI_RT_Ty1"/>
    <property type="match status" value="1"/>
</dbReference>
<evidence type="ECO:0000256" key="6">
    <source>
        <dbReference type="SAM" id="MobiDB-lite"/>
    </source>
</evidence>
<evidence type="ECO:0000313" key="10">
    <source>
        <dbReference type="Proteomes" id="UP001374535"/>
    </source>
</evidence>
<dbReference type="GO" id="GO:0008270">
    <property type="term" value="F:zinc ion binding"/>
    <property type="evidence" value="ECO:0007669"/>
    <property type="project" value="UniProtKB-KW"/>
</dbReference>
<keyword evidence="2" id="KW-0479">Metal-binding</keyword>
<keyword evidence="10" id="KW-1185">Reference proteome</keyword>
<dbReference type="GO" id="GO:0015074">
    <property type="term" value="P:DNA integration"/>
    <property type="evidence" value="ECO:0007669"/>
    <property type="project" value="InterPro"/>
</dbReference>
<accession>A0AAQ3PI77</accession>
<dbReference type="GO" id="GO:0003676">
    <property type="term" value="F:nucleic acid binding"/>
    <property type="evidence" value="ECO:0007669"/>
    <property type="project" value="InterPro"/>
</dbReference>
<dbReference type="InterPro" id="IPR036397">
    <property type="entry name" value="RNaseH_sf"/>
</dbReference>
<sequence>MKDSMLLNKRRIENAVGEAPAVTGGRQGSPWPDLMKNSGSQEHSGCVRGLGLGPCPSKVFGVHARSHSGSSSSTPSNDSHEFVMRYVCIFQFLSYVDGGFASYVALSVRFGLRELKVKKISKHAISLEKKPTALPSAPSSTGGFERTPDSTDGFRVTLGIIGGFDKTPRSIGGFEKIPGIFGGFRKLPLFPTVFCNRRYLLDDRRPPNSPYNHGDSTFQVLKPLHVLITIPVPVSLHSLATSVPVFNGLNFPDWSEQVQFHLGVLDLDLALQVEKPAAITDISSTEEKTHYKAWERSNRLSLMFMRMSIASNIKSAIPKTENAKEFMKFVEERSQTADKSLAGTLMSTLTTMKFDGSRTMHEHVIEMTNIAARLKSLGMKVDETFLVQFILNSLPSEYGPFQMNYNTLKDKWNVHELHSMLVQEETRLKNLRSHSIHYLKNQGAGKKFKKHVKGKGPLKIDKSLTKIQKKNDKCHFCKKSGHFQKDCLKRKAWFEKKGEHNAYVCFESNLTEVPHNTWWIDSGCTTHVSNVMQGFLTIRTINPTEKFVFIGNRVKVPVEAVGAYRLVLDTGYHLDLMDTFYVPSITRNLISLSKLDVAGYSFKFGNGCFSLFRRACIIGSGTLYDGLYKLNLDNLYAETLMTLHHNVSTKRSLVHERSAYLWHKRLGHISKERMQRLVKNEILPDLDFTDLNVCVDCIKGKQTKHTKKGATRSTQILEIIHTDICGPFDVNSFNKEKYFITFIDDFSRYGYVYLLHEKSQAVNVLEVYVNEVERQLERKVKIVRSDRGGEYYGRYDESGQHPSPFAKFLEKCDICAQYTMPGTPQQNGVSERRNRTLMDMVRSMLSNSCLPVSLWMYSLKIAMYLLNRVPSKAIQKTPFELWTNRKPSLRHLHVCGCQVEIRIYNLQEKKLDARTIRGYFIGYPEKSKGYIFYCHNHSTRIVETGNARFIEIGETSGSEDSRKVDITEIKVQVPVIGTSSSRVVVPHVSENDLSIDNDPVSFSEAINGDNSDMWLNAIKDELKSMVQNDVWDLVELPEGCKRVGCKWVFKTKRDSHGNIERYKARLVAKVAHYDLELHQMDVKTAFLNGDLEEDVYMDQPMGFTEKGKEHMVYKLKKSIYGLKQASRQWYLKFNDTIISFGFKENTVDRCIYLKVSGSNFIFLILYVDDILLATNDLSLLSETKKFLSNNFEMKDMSEAYYVIGIEIFRDRSQGLLGLSQKAYINKVLERFKMDKCSASPVPIHKGDKFSLMQCPKNDLERKQMENIPYASIVGSLMYAQTCTRLDISFAVGMLGRYQSNPGMDHWKAAKKVLRYLQGTKNHMLTYKRSNHLEVIGYTDSDFAGCIDTRKSTYGYVYLLARGAISWKSAKQSVIATSTMEAEFLACFEATIQANWLHNFISGLGIVDSIAKPLKIYCDNSAAVFFSKNDKYSKGAKHMELKYFVVKEEIQKHKVSIEHISTDLMISDPLTKGLPPKLFVDHIGLRSCRSTTRKSRNQEIKKAWIKVLDLNLTIWILEEHRSIASGEGDTGGMMDTDVEDCEDGSNENIVLENGLFDGNQGHADTDDQLLEMVMNLRFQNDYLKSKFEGLKT</sequence>
<evidence type="ECO:0000313" key="9">
    <source>
        <dbReference type="EMBL" id="WVZ26287.1"/>
    </source>
</evidence>
<evidence type="ECO:0000256" key="4">
    <source>
        <dbReference type="ARBA" id="ARBA00022801"/>
    </source>
</evidence>
<keyword evidence="5" id="KW-0862">Zinc</keyword>
<feature type="domain" description="CCHC-type" evidence="7">
    <location>
        <begin position="473"/>
        <end position="487"/>
    </location>
</feature>
<keyword evidence="4" id="KW-0378">Hydrolase</keyword>
<keyword evidence="3" id="KW-0064">Aspartyl protease</keyword>
<dbReference type="InterPro" id="IPR039537">
    <property type="entry name" value="Retrotran_Ty1/copia-like"/>
</dbReference>
<gene>
    <name evidence="9" type="ORF">V8G54_004831</name>
</gene>
<dbReference type="InterPro" id="IPR001584">
    <property type="entry name" value="Integrase_cat-core"/>
</dbReference>
<dbReference type="SUPFAM" id="SSF53098">
    <property type="entry name" value="Ribonuclease H-like"/>
    <property type="match status" value="1"/>
</dbReference>
<dbReference type="Gene3D" id="3.30.420.10">
    <property type="entry name" value="Ribonuclease H-like superfamily/Ribonuclease H"/>
    <property type="match status" value="1"/>
</dbReference>
<dbReference type="Pfam" id="PF13976">
    <property type="entry name" value="gag_pre-integrs"/>
    <property type="match status" value="1"/>
</dbReference>
<dbReference type="SUPFAM" id="SSF56672">
    <property type="entry name" value="DNA/RNA polymerases"/>
    <property type="match status" value="1"/>
</dbReference>
<dbReference type="EMBL" id="CP144700">
    <property type="protein sequence ID" value="WVZ26287.1"/>
    <property type="molecule type" value="Genomic_DNA"/>
</dbReference>
<dbReference type="PANTHER" id="PTHR42648">
    <property type="entry name" value="TRANSPOSASE, PUTATIVE-RELATED"/>
    <property type="match status" value="1"/>
</dbReference>
<dbReference type="Proteomes" id="UP001374535">
    <property type="component" value="Chromosome 1"/>
</dbReference>
<evidence type="ECO:0000259" key="8">
    <source>
        <dbReference type="PROSITE" id="PS50994"/>
    </source>
</evidence>
<evidence type="ECO:0008006" key="11">
    <source>
        <dbReference type="Google" id="ProtNLM"/>
    </source>
</evidence>
<protein>
    <recommendedName>
        <fullName evidence="11">Retrovirus-related Pol polyprotein from transposon TNT 1-94</fullName>
    </recommendedName>
</protein>
<dbReference type="InterPro" id="IPR036875">
    <property type="entry name" value="Znf_CCHC_sf"/>
</dbReference>
<dbReference type="Pfam" id="PF00665">
    <property type="entry name" value="rve"/>
    <property type="match status" value="1"/>
</dbReference>
<evidence type="ECO:0000256" key="1">
    <source>
        <dbReference type="ARBA" id="ARBA00022670"/>
    </source>
</evidence>
<dbReference type="InterPro" id="IPR012337">
    <property type="entry name" value="RNaseH-like_sf"/>
</dbReference>
<proteinExistence type="predicted"/>
<dbReference type="Pfam" id="PF07727">
    <property type="entry name" value="RVT_2"/>
    <property type="match status" value="1"/>
</dbReference>
<name>A0AAQ3PI77_VIGMU</name>
<evidence type="ECO:0000256" key="2">
    <source>
        <dbReference type="ARBA" id="ARBA00022723"/>
    </source>
</evidence>
<dbReference type="SUPFAM" id="SSF57756">
    <property type="entry name" value="Retrovirus zinc finger-like domains"/>
    <property type="match status" value="1"/>
</dbReference>
<organism evidence="9 10">
    <name type="scientific">Vigna mungo</name>
    <name type="common">Black gram</name>
    <name type="synonym">Phaseolus mungo</name>
    <dbReference type="NCBI Taxonomy" id="3915"/>
    <lineage>
        <taxon>Eukaryota</taxon>
        <taxon>Viridiplantae</taxon>
        <taxon>Streptophyta</taxon>
        <taxon>Embryophyta</taxon>
        <taxon>Tracheophyta</taxon>
        <taxon>Spermatophyta</taxon>
        <taxon>Magnoliopsida</taxon>
        <taxon>eudicotyledons</taxon>
        <taxon>Gunneridae</taxon>
        <taxon>Pentapetalae</taxon>
        <taxon>rosids</taxon>
        <taxon>fabids</taxon>
        <taxon>Fabales</taxon>
        <taxon>Fabaceae</taxon>
        <taxon>Papilionoideae</taxon>
        <taxon>50 kb inversion clade</taxon>
        <taxon>NPAAA clade</taxon>
        <taxon>indigoferoid/millettioid clade</taxon>
        <taxon>Phaseoleae</taxon>
        <taxon>Vigna</taxon>
    </lineage>
</organism>
<reference evidence="9 10" key="1">
    <citation type="journal article" date="2023" name="Life. Sci Alliance">
        <title>Evolutionary insights into 3D genome organization and epigenetic landscape of Vigna mungo.</title>
        <authorList>
            <person name="Junaid A."/>
            <person name="Singh B."/>
            <person name="Bhatia S."/>
        </authorList>
    </citation>
    <scope>NUCLEOTIDE SEQUENCE [LARGE SCALE GENOMIC DNA]</scope>
    <source>
        <strain evidence="9">Urdbean</strain>
    </source>
</reference>